<evidence type="ECO:0000313" key="4">
    <source>
        <dbReference type="EMBL" id="ERH22354.1"/>
    </source>
</evidence>
<dbReference type="AlphaFoldDB" id="U1QKQ2"/>
<evidence type="ECO:0000259" key="3">
    <source>
        <dbReference type="Pfam" id="PF21946"/>
    </source>
</evidence>
<keyword evidence="5" id="KW-1185">Reference proteome</keyword>
<dbReference type="PATRIC" id="fig|1321818.3.peg.2221"/>
<reference evidence="4 5" key="1">
    <citation type="submission" date="2013-08" db="EMBL/GenBank/DDBJ databases">
        <authorList>
            <person name="Weinstock G."/>
            <person name="Sodergren E."/>
            <person name="Wylie T."/>
            <person name="Fulton L."/>
            <person name="Fulton R."/>
            <person name="Fronick C."/>
            <person name="O'Laughlin M."/>
            <person name="Godfrey J."/>
            <person name="Miner T."/>
            <person name="Herter B."/>
            <person name="Appelbaum E."/>
            <person name="Cordes M."/>
            <person name="Lek S."/>
            <person name="Wollam A."/>
            <person name="Pepin K.H."/>
            <person name="Palsikar V.B."/>
            <person name="Mitreva M."/>
            <person name="Wilson R.K."/>
        </authorList>
    </citation>
    <scope>NUCLEOTIDE SEQUENCE [LARGE SCALE GENOMIC DNA]</scope>
    <source>
        <strain evidence="4 5">F0542</strain>
    </source>
</reference>
<evidence type="ECO:0000256" key="1">
    <source>
        <dbReference type="SAM" id="MobiDB-lite"/>
    </source>
</evidence>
<accession>U1QKQ2</accession>
<feature type="transmembrane region" description="Helical" evidence="2">
    <location>
        <begin position="183"/>
        <end position="205"/>
    </location>
</feature>
<dbReference type="Pfam" id="PF21946">
    <property type="entry name" value="LppM"/>
    <property type="match status" value="1"/>
</dbReference>
<name>U1QKQ2_9ACTO</name>
<gene>
    <name evidence="4" type="ORF">HMPREF1979_02656</name>
</gene>
<comment type="caution">
    <text evidence="4">The sequence shown here is derived from an EMBL/GenBank/DDBJ whole genome shotgun (WGS) entry which is preliminary data.</text>
</comment>
<proteinExistence type="predicted"/>
<dbReference type="EMBL" id="AWSE01000181">
    <property type="protein sequence ID" value="ERH22354.1"/>
    <property type="molecule type" value="Genomic_DNA"/>
</dbReference>
<feature type="domain" description="LppM" evidence="3">
    <location>
        <begin position="18"/>
        <end position="175"/>
    </location>
</feature>
<keyword evidence="2" id="KW-0472">Membrane</keyword>
<feature type="region of interest" description="Disordered" evidence="1">
    <location>
        <begin position="222"/>
        <end position="276"/>
    </location>
</feature>
<keyword evidence="2" id="KW-1133">Transmembrane helix</keyword>
<sequence>MAWAALTALALILAGCGVHYDFVIHDNETADMTYIMWDTSSLQLITKEKCNEKELGKSSPLPDGVEATYTYTSHNGDPACQVTAKAVPVNKLKTDTWTIKHENGRYIFDLSPGSLSKLGSKNPQLSSQDIGGSTKVSVSVTFPGEVTKSNGRNDGNKVTWDNALESSEGLHAEGEDGKFQLRWWMIAAAGGVVLLIVAGVMLYLFRVRRAQQLDPVPMYGEAPQDAGTAPPDVYISGPYQSPLPGAQQPMPGPTQPYPVADYQAGHSPYVEPGPGAGVFPPQNAGYSAGPGIYSAPEGPSVYSAPEGSSVYSAPEGPSVYSAPEGPSVYSAPEGNGFYSPSPGYTQVPQQEGHGHADFRPPQERTGGEGGQYFPPYQGG</sequence>
<dbReference type="HOGENOM" id="CLU_728881_0_0_11"/>
<evidence type="ECO:0000313" key="5">
    <source>
        <dbReference type="Proteomes" id="UP000016536"/>
    </source>
</evidence>
<feature type="region of interest" description="Disordered" evidence="1">
    <location>
        <begin position="323"/>
        <end position="379"/>
    </location>
</feature>
<organism evidence="4 5">
    <name type="scientific">Actinomyces johnsonii F0542</name>
    <dbReference type="NCBI Taxonomy" id="1321818"/>
    <lineage>
        <taxon>Bacteria</taxon>
        <taxon>Bacillati</taxon>
        <taxon>Actinomycetota</taxon>
        <taxon>Actinomycetes</taxon>
        <taxon>Actinomycetales</taxon>
        <taxon>Actinomycetaceae</taxon>
        <taxon>Actinomyces</taxon>
    </lineage>
</organism>
<feature type="compositionally biased region" description="Basic and acidic residues" evidence="1">
    <location>
        <begin position="352"/>
        <end position="366"/>
    </location>
</feature>
<evidence type="ECO:0000256" key="2">
    <source>
        <dbReference type="SAM" id="Phobius"/>
    </source>
</evidence>
<protein>
    <recommendedName>
        <fullName evidence="3">LppM domain-containing protein</fullName>
    </recommendedName>
</protein>
<dbReference type="Proteomes" id="UP000016536">
    <property type="component" value="Unassembled WGS sequence"/>
</dbReference>
<dbReference type="InterPro" id="IPR053807">
    <property type="entry name" value="LppM"/>
</dbReference>
<keyword evidence="2" id="KW-0812">Transmembrane</keyword>